<keyword evidence="4" id="KW-1185">Reference proteome</keyword>
<dbReference type="AlphaFoldDB" id="A0A9E5ML93"/>
<evidence type="ECO:0000256" key="1">
    <source>
        <dbReference type="SAM" id="MobiDB-lite"/>
    </source>
</evidence>
<keyword evidence="2" id="KW-0732">Signal</keyword>
<dbReference type="Proteomes" id="UP000787472">
    <property type="component" value="Unassembled WGS sequence"/>
</dbReference>
<feature type="compositionally biased region" description="Polar residues" evidence="1">
    <location>
        <begin position="1"/>
        <end position="18"/>
    </location>
</feature>
<feature type="chain" id="PRO_5038456559" description="GON domain-containing protein" evidence="2">
    <location>
        <begin position="49"/>
        <end position="431"/>
    </location>
</feature>
<dbReference type="RefSeq" id="WP_167187826.1">
    <property type="nucleotide sequence ID" value="NZ_JAAONZ010000011.1"/>
</dbReference>
<evidence type="ECO:0000313" key="3">
    <source>
        <dbReference type="EMBL" id="NHO66622.1"/>
    </source>
</evidence>
<gene>
    <name evidence="3" type="ORF">G8770_13820</name>
</gene>
<evidence type="ECO:0008006" key="5">
    <source>
        <dbReference type="Google" id="ProtNLM"/>
    </source>
</evidence>
<name>A0A9E5ML93_9GAMM</name>
<evidence type="ECO:0000256" key="2">
    <source>
        <dbReference type="SAM" id="SignalP"/>
    </source>
</evidence>
<reference evidence="3" key="1">
    <citation type="submission" date="2020-03" db="EMBL/GenBank/DDBJ databases">
        <authorList>
            <person name="Guo F."/>
        </authorList>
    </citation>
    <scope>NUCLEOTIDE SEQUENCE</scope>
    <source>
        <strain evidence="3">JCM 30134</strain>
    </source>
</reference>
<organism evidence="3 4">
    <name type="scientific">Pseudomaricurvus hydrocarbonicus</name>
    <dbReference type="NCBI Taxonomy" id="1470433"/>
    <lineage>
        <taxon>Bacteria</taxon>
        <taxon>Pseudomonadati</taxon>
        <taxon>Pseudomonadota</taxon>
        <taxon>Gammaproteobacteria</taxon>
        <taxon>Cellvibrionales</taxon>
        <taxon>Cellvibrionaceae</taxon>
        <taxon>Pseudomaricurvus</taxon>
    </lineage>
</organism>
<dbReference type="EMBL" id="JAAONZ010000011">
    <property type="protein sequence ID" value="NHO66622.1"/>
    <property type="molecule type" value="Genomic_DNA"/>
</dbReference>
<accession>A0A9E5ML93</accession>
<sequence length="431" mass="46277">MSSKQFIRPQTQTPLQVSTARTPTTRVRPALNAVVLALSALFLHPATAAVDAPFVQGGKAGFVVSKISYALGPDAKDADTCPDGMSLNPVEIFQLTPEAKRHQGESDKDYGSRLDQGGWKIATAANGQNLCMNPEAGGPDPHFRTVKRSDVAVPGINMDGVNTPVGTSNDANSCHQSDFIGINGEAGVDNQFYRLVGCSRSFQTSGASNTYGIEMLTGAWGILISVSGVDDLSNDDEVEVGLYANADPIRLSPGRDPLQYATYAMDQDPRFRATTRGKIQNGVLITEPVTVRFHSIVNSLRLERELQDARLQMTLSEDGVLDGYLAGYTPVETMYDLQYGYRSGKDSQGELASLKLRLGTANGAARVLGHSCPGAYHALYQLADGNPDPNTGRCTSISTQYRVTAIPAFVVDVKTQSLNDALKQTETDDGY</sequence>
<protein>
    <recommendedName>
        <fullName evidence="5">GON domain-containing protein</fullName>
    </recommendedName>
</protein>
<feature type="region of interest" description="Disordered" evidence="1">
    <location>
        <begin position="1"/>
        <end position="23"/>
    </location>
</feature>
<feature type="signal peptide" evidence="2">
    <location>
        <begin position="1"/>
        <end position="48"/>
    </location>
</feature>
<comment type="caution">
    <text evidence="3">The sequence shown here is derived from an EMBL/GenBank/DDBJ whole genome shotgun (WGS) entry which is preliminary data.</text>
</comment>
<evidence type="ECO:0000313" key="4">
    <source>
        <dbReference type="Proteomes" id="UP000787472"/>
    </source>
</evidence>
<proteinExistence type="predicted"/>